<keyword evidence="1" id="KW-1133">Transmembrane helix</keyword>
<accession>A0A0H3PGF6</accession>
<keyword evidence="1" id="KW-0812">Transmembrane</keyword>
<keyword evidence="2" id="KW-0614">Plasmid</keyword>
<gene>
    <name evidence="2" type="ordered locus">CJJ81176_pTet0051</name>
</gene>
<geneLocation type="plasmid" evidence="2 3">
    <name>pTet</name>
</geneLocation>
<evidence type="ECO:0000313" key="3">
    <source>
        <dbReference type="Proteomes" id="UP000000646"/>
    </source>
</evidence>
<dbReference type="KEGG" id="cjj:CJJ81176_pTet0051"/>
<name>A0A0H3PGF6_CAMJJ</name>
<sequence length="118" mass="13357">MFIFCPHETSPSNSNLSISFYLLIIPYNSIRNTKILQTIPPQNRYNFKPSYLKKLFLLSSSSRIFCFITLVSVSDCFSRSFVALCIASIFACNAFLTSWTVFSLTSSFRLPISPDIAS</sequence>
<dbReference type="Proteomes" id="UP000000646">
    <property type="component" value="Plasmid pTet"/>
</dbReference>
<dbReference type="EMBL" id="CP000549">
    <property type="protein sequence ID" value="EAQ71811.1"/>
    <property type="molecule type" value="Genomic_DNA"/>
</dbReference>
<keyword evidence="1" id="KW-0472">Membrane</keyword>
<reference evidence="3" key="1">
    <citation type="submission" date="2007-01" db="EMBL/GenBank/DDBJ databases">
        <authorList>
            <person name="Fouts D.E."/>
            <person name="Nelson K.E."/>
        </authorList>
    </citation>
    <scope>NUCLEOTIDE SEQUENCE [LARGE SCALE GENOMIC DNA]</scope>
    <source>
        <strain evidence="3">81-176</strain>
        <plasmid evidence="3">Plasmid pTet</plasmid>
    </source>
</reference>
<protein>
    <submittedName>
        <fullName evidence="2">Uncharacterized protein</fullName>
    </submittedName>
</protein>
<dbReference type="AlphaFoldDB" id="A0A0H3PGF6"/>
<dbReference type="HOGENOM" id="CLU_2068787_0_0_7"/>
<organism evidence="2 3">
    <name type="scientific">Campylobacter jejuni subsp. jejuni serotype O:23/36 (strain 81-176)</name>
    <dbReference type="NCBI Taxonomy" id="354242"/>
    <lineage>
        <taxon>Bacteria</taxon>
        <taxon>Pseudomonadati</taxon>
        <taxon>Campylobacterota</taxon>
        <taxon>Epsilonproteobacteria</taxon>
        <taxon>Campylobacterales</taxon>
        <taxon>Campylobacteraceae</taxon>
        <taxon>Campylobacter</taxon>
    </lineage>
</organism>
<evidence type="ECO:0000313" key="2">
    <source>
        <dbReference type="EMBL" id="EAQ71811.1"/>
    </source>
</evidence>
<feature type="transmembrane region" description="Helical" evidence="1">
    <location>
        <begin position="55"/>
        <end position="74"/>
    </location>
</feature>
<feature type="transmembrane region" description="Helical" evidence="1">
    <location>
        <begin position="80"/>
        <end position="102"/>
    </location>
</feature>
<proteinExistence type="predicted"/>
<evidence type="ECO:0000256" key="1">
    <source>
        <dbReference type="SAM" id="Phobius"/>
    </source>
</evidence>